<evidence type="ECO:0000256" key="1">
    <source>
        <dbReference type="SAM" id="MobiDB-lite"/>
    </source>
</evidence>
<evidence type="ECO:0000313" key="4">
    <source>
        <dbReference type="Proteomes" id="UP000321523"/>
    </source>
</evidence>
<protein>
    <submittedName>
        <fullName evidence="3">Uncharacterized protein</fullName>
    </submittedName>
</protein>
<proteinExistence type="predicted"/>
<feature type="signal peptide" evidence="2">
    <location>
        <begin position="1"/>
        <end position="26"/>
    </location>
</feature>
<feature type="chain" id="PRO_5021980490" evidence="2">
    <location>
        <begin position="27"/>
        <end position="121"/>
    </location>
</feature>
<dbReference type="OrthoDB" id="7365841at2"/>
<accession>A0A512DZN7</accession>
<gene>
    <name evidence="3" type="ORF">SAE02_60940</name>
</gene>
<feature type="region of interest" description="Disordered" evidence="1">
    <location>
        <begin position="24"/>
        <end position="121"/>
    </location>
</feature>
<reference evidence="3 4" key="1">
    <citation type="submission" date="2019-07" db="EMBL/GenBank/DDBJ databases">
        <title>Whole genome shotgun sequence of Skermanella aerolata NBRC 106429.</title>
        <authorList>
            <person name="Hosoyama A."/>
            <person name="Uohara A."/>
            <person name="Ohji S."/>
            <person name="Ichikawa N."/>
        </authorList>
    </citation>
    <scope>NUCLEOTIDE SEQUENCE [LARGE SCALE GENOMIC DNA]</scope>
    <source>
        <strain evidence="3 4">NBRC 106429</strain>
    </source>
</reference>
<dbReference type="AlphaFoldDB" id="A0A512DZN7"/>
<comment type="caution">
    <text evidence="3">The sequence shown here is derived from an EMBL/GenBank/DDBJ whole genome shotgun (WGS) entry which is preliminary data.</text>
</comment>
<dbReference type="EMBL" id="BJYZ01000033">
    <property type="protein sequence ID" value="GEO41946.1"/>
    <property type="molecule type" value="Genomic_DNA"/>
</dbReference>
<dbReference type="Proteomes" id="UP000321523">
    <property type="component" value="Unassembled WGS sequence"/>
</dbReference>
<evidence type="ECO:0000256" key="2">
    <source>
        <dbReference type="SAM" id="SignalP"/>
    </source>
</evidence>
<keyword evidence="2" id="KW-0732">Signal</keyword>
<dbReference type="RefSeq" id="WP_147041007.1">
    <property type="nucleotide sequence ID" value="NZ_BJYZ01000033.1"/>
</dbReference>
<evidence type="ECO:0000313" key="3">
    <source>
        <dbReference type="EMBL" id="GEO41946.1"/>
    </source>
</evidence>
<keyword evidence="4" id="KW-1185">Reference proteome</keyword>
<name>A0A512DZN7_9PROT</name>
<sequence>MKLVKSGVTMAFAAALTLGAASLASAQQSNPTGTLMQERQGAVGADKGAEKPANQNGKLSGTGAPAADDEAKAATGKTSQGGGLDFGPKGDDANSLPAQRQGTIGTGDRPAEPTTQGGAKQ</sequence>
<organism evidence="3 4">
    <name type="scientific">Skermanella aerolata</name>
    <dbReference type="NCBI Taxonomy" id="393310"/>
    <lineage>
        <taxon>Bacteria</taxon>
        <taxon>Pseudomonadati</taxon>
        <taxon>Pseudomonadota</taxon>
        <taxon>Alphaproteobacteria</taxon>
        <taxon>Rhodospirillales</taxon>
        <taxon>Azospirillaceae</taxon>
        <taxon>Skermanella</taxon>
    </lineage>
</organism>